<dbReference type="EMBL" id="JABTCF010000004">
    <property type="protein sequence ID" value="MBD0777861.1"/>
    <property type="molecule type" value="Genomic_DNA"/>
</dbReference>
<dbReference type="RefSeq" id="WP_188243371.1">
    <property type="nucleotide sequence ID" value="NZ_JABTCF010000004.1"/>
</dbReference>
<evidence type="ECO:0000313" key="1">
    <source>
        <dbReference type="EMBL" id="MBD0777861.1"/>
    </source>
</evidence>
<comment type="caution">
    <text evidence="1">The sequence shown here is derived from an EMBL/GenBank/DDBJ whole genome shotgun (WGS) entry which is preliminary data.</text>
</comment>
<proteinExistence type="predicted"/>
<name>A0ABR7V3H4_9FLAO</name>
<organism evidence="1 2">
    <name type="scientific">Maribacter aquimaris</name>
    <dbReference type="NCBI Taxonomy" id="2737171"/>
    <lineage>
        <taxon>Bacteria</taxon>
        <taxon>Pseudomonadati</taxon>
        <taxon>Bacteroidota</taxon>
        <taxon>Flavobacteriia</taxon>
        <taxon>Flavobacteriales</taxon>
        <taxon>Flavobacteriaceae</taxon>
        <taxon>Maribacter</taxon>
    </lineage>
</organism>
<protein>
    <submittedName>
        <fullName evidence="1">Uncharacterized protein</fullName>
    </submittedName>
</protein>
<accession>A0ABR7V3H4</accession>
<sequence>MARKRSEHIIHEDEIEIGPFQLQLMFGPSWKEDIEIAVNSIFCDCGAQTKKLVEYKSYLNDLNDVILKGLCNSCNTIAARYIETGERRGIEKIANKIRRLNKE</sequence>
<reference evidence="1" key="1">
    <citation type="submission" date="2020-05" db="EMBL/GenBank/DDBJ databases">
        <title>The draft genome sequence of Maribacter sp. ANRC-HE7.</title>
        <authorList>
            <person name="Mu L."/>
        </authorList>
    </citation>
    <scope>NUCLEOTIDE SEQUENCE</scope>
    <source>
        <strain evidence="1">ANRC-HE7</strain>
    </source>
</reference>
<keyword evidence="2" id="KW-1185">Reference proteome</keyword>
<dbReference type="Proteomes" id="UP001166021">
    <property type="component" value="Unassembled WGS sequence"/>
</dbReference>
<evidence type="ECO:0000313" key="2">
    <source>
        <dbReference type="Proteomes" id="UP001166021"/>
    </source>
</evidence>
<gene>
    <name evidence="1" type="ORF">HPE56_08650</name>
</gene>